<reference evidence="3 4" key="1">
    <citation type="submission" date="2022-06" db="EMBL/GenBank/DDBJ databases">
        <title>Rhizosaccharibacter gen. nov. sp. nov. KSS12, endophytic bacteria isolated from sugarcane.</title>
        <authorList>
            <person name="Pitiwittayakul N."/>
        </authorList>
    </citation>
    <scope>NUCLEOTIDE SEQUENCE [LARGE SCALE GENOMIC DNA]</scope>
    <source>
        <strain evidence="3 4">KSS12</strain>
    </source>
</reference>
<evidence type="ECO:0000313" key="4">
    <source>
        <dbReference type="Proteomes" id="UP001524547"/>
    </source>
</evidence>
<dbReference type="InterPro" id="IPR011006">
    <property type="entry name" value="CheY-like_superfamily"/>
</dbReference>
<name>A0ABT1VV62_9PROT</name>
<evidence type="ECO:0000256" key="1">
    <source>
        <dbReference type="PROSITE-ProRule" id="PRU00169"/>
    </source>
</evidence>
<dbReference type="SUPFAM" id="SSF52172">
    <property type="entry name" value="CheY-like"/>
    <property type="match status" value="1"/>
</dbReference>
<dbReference type="Proteomes" id="UP001524547">
    <property type="component" value="Unassembled WGS sequence"/>
</dbReference>
<dbReference type="Gene3D" id="3.40.50.2300">
    <property type="match status" value="1"/>
</dbReference>
<comment type="caution">
    <text evidence="3">The sequence shown here is derived from an EMBL/GenBank/DDBJ whole genome shotgun (WGS) entry which is preliminary data.</text>
</comment>
<evidence type="ECO:0000259" key="2">
    <source>
        <dbReference type="PROSITE" id="PS50110"/>
    </source>
</evidence>
<dbReference type="InterPro" id="IPR001789">
    <property type="entry name" value="Sig_transdc_resp-reg_receiver"/>
</dbReference>
<sequence>MLAQELSYCLDDAGAIVVGPVPTVEHALKLLRDQVPVDGAILDVNLGGVLVFPLADTLARRQVPFVFTTGYDPAGLPERFLHIPTCEKPFTTTTIMTAVAQAMHA</sequence>
<gene>
    <name evidence="3" type="ORF">NFI88_01745</name>
</gene>
<feature type="domain" description="Response regulatory" evidence="2">
    <location>
        <begin position="1"/>
        <end position="103"/>
    </location>
</feature>
<organism evidence="3 4">
    <name type="scientific">Rhizosaccharibacter radicis</name>
    <dbReference type="NCBI Taxonomy" id="2782605"/>
    <lineage>
        <taxon>Bacteria</taxon>
        <taxon>Pseudomonadati</taxon>
        <taxon>Pseudomonadota</taxon>
        <taxon>Alphaproteobacteria</taxon>
        <taxon>Acetobacterales</taxon>
        <taxon>Acetobacteraceae</taxon>
        <taxon>Rhizosaccharibacter</taxon>
    </lineage>
</organism>
<accession>A0ABT1VV62</accession>
<keyword evidence="4" id="KW-1185">Reference proteome</keyword>
<keyword evidence="1" id="KW-0597">Phosphoprotein</keyword>
<evidence type="ECO:0000313" key="3">
    <source>
        <dbReference type="EMBL" id="MCQ8239563.1"/>
    </source>
</evidence>
<feature type="modified residue" description="4-aspartylphosphate" evidence="1">
    <location>
        <position position="43"/>
    </location>
</feature>
<proteinExistence type="predicted"/>
<dbReference type="RefSeq" id="WP_422918298.1">
    <property type="nucleotide sequence ID" value="NZ_JAMZEJ010000001.1"/>
</dbReference>
<dbReference type="EMBL" id="JAMZEJ010000001">
    <property type="protein sequence ID" value="MCQ8239563.1"/>
    <property type="molecule type" value="Genomic_DNA"/>
</dbReference>
<dbReference type="PROSITE" id="PS50110">
    <property type="entry name" value="RESPONSE_REGULATORY"/>
    <property type="match status" value="1"/>
</dbReference>
<protein>
    <submittedName>
        <fullName evidence="3">Response regulator</fullName>
    </submittedName>
</protein>